<organism evidence="4 5">
    <name type="scientific">Xenophilus arseniciresistens</name>
    <dbReference type="NCBI Taxonomy" id="1283306"/>
    <lineage>
        <taxon>Bacteria</taxon>
        <taxon>Pseudomonadati</taxon>
        <taxon>Pseudomonadota</taxon>
        <taxon>Betaproteobacteria</taxon>
        <taxon>Burkholderiales</taxon>
        <taxon>Comamonadaceae</taxon>
        <taxon>Xenophilus</taxon>
    </lineage>
</organism>
<dbReference type="PANTHER" id="PTHR43179:SF7">
    <property type="entry name" value="RHAMNOSYLTRANSFERASE WBBL"/>
    <property type="match status" value="1"/>
</dbReference>
<evidence type="ECO:0000259" key="3">
    <source>
        <dbReference type="Pfam" id="PF08241"/>
    </source>
</evidence>
<evidence type="ECO:0000259" key="2">
    <source>
        <dbReference type="Pfam" id="PF00535"/>
    </source>
</evidence>
<dbReference type="SUPFAM" id="SSF53448">
    <property type="entry name" value="Nucleotide-diphospho-sugar transferases"/>
    <property type="match status" value="1"/>
</dbReference>
<dbReference type="Gene3D" id="3.90.550.10">
    <property type="entry name" value="Spore Coat Polysaccharide Biosynthesis Protein SpsA, Chain A"/>
    <property type="match status" value="1"/>
</dbReference>
<dbReference type="Pfam" id="PF08241">
    <property type="entry name" value="Methyltransf_11"/>
    <property type="match status" value="1"/>
</dbReference>
<keyword evidence="1" id="KW-0175">Coiled coil</keyword>
<dbReference type="PANTHER" id="PTHR43179">
    <property type="entry name" value="RHAMNOSYLTRANSFERASE WBBL"/>
    <property type="match status" value="1"/>
</dbReference>
<dbReference type="SUPFAM" id="SSF53335">
    <property type="entry name" value="S-adenosyl-L-methionine-dependent methyltransferases"/>
    <property type="match status" value="1"/>
</dbReference>
<evidence type="ECO:0000313" key="4">
    <source>
        <dbReference type="EMBL" id="MDA7417772.1"/>
    </source>
</evidence>
<dbReference type="InterPro" id="IPR029063">
    <property type="entry name" value="SAM-dependent_MTases_sf"/>
</dbReference>
<reference evidence="4" key="1">
    <citation type="submission" date="2023-01" db="EMBL/GenBank/DDBJ databases">
        <title>Xenophilus mangrovi sp. nov., isolated from soil of Mangrove nature reserve.</title>
        <authorList>
            <person name="Xu S."/>
            <person name="Liu Z."/>
            <person name="Xu Y."/>
        </authorList>
    </citation>
    <scope>NUCLEOTIDE SEQUENCE</scope>
    <source>
        <strain evidence="4">YW8</strain>
    </source>
</reference>
<dbReference type="CDD" id="cd02440">
    <property type="entry name" value="AdoMet_MTases"/>
    <property type="match status" value="1"/>
</dbReference>
<comment type="caution">
    <text evidence="4">The sequence shown here is derived from an EMBL/GenBank/DDBJ whole genome shotgun (WGS) entry which is preliminary data.</text>
</comment>
<evidence type="ECO:0000313" key="5">
    <source>
        <dbReference type="Proteomes" id="UP001212602"/>
    </source>
</evidence>
<feature type="domain" description="Glycosyltransferase 2-like" evidence="2">
    <location>
        <begin position="430"/>
        <end position="564"/>
    </location>
</feature>
<dbReference type="AlphaFoldDB" id="A0AAE3T1V2"/>
<evidence type="ECO:0000256" key="1">
    <source>
        <dbReference type="SAM" id="Coils"/>
    </source>
</evidence>
<name>A0AAE3T1V2_9BURK</name>
<dbReference type="CDD" id="cd04186">
    <property type="entry name" value="GT_2_like_c"/>
    <property type="match status" value="1"/>
</dbReference>
<feature type="domain" description="Methyltransferase type 11" evidence="3">
    <location>
        <begin position="43"/>
        <end position="137"/>
    </location>
</feature>
<keyword evidence="4" id="KW-0808">Transferase</keyword>
<dbReference type="InterPro" id="IPR001173">
    <property type="entry name" value="Glyco_trans_2-like"/>
</dbReference>
<dbReference type="Gene3D" id="3.40.50.150">
    <property type="entry name" value="Vaccinia Virus protein VP39"/>
    <property type="match status" value="1"/>
</dbReference>
<keyword evidence="5" id="KW-1185">Reference proteome</keyword>
<dbReference type="EC" id="2.4.-.-" evidence="4"/>
<dbReference type="EMBL" id="JAQIPB010000007">
    <property type="protein sequence ID" value="MDA7417772.1"/>
    <property type="molecule type" value="Genomic_DNA"/>
</dbReference>
<dbReference type="Pfam" id="PF13692">
    <property type="entry name" value="Glyco_trans_1_4"/>
    <property type="match status" value="1"/>
</dbReference>
<dbReference type="SUPFAM" id="SSF53756">
    <property type="entry name" value="UDP-Glycosyltransferase/glycogen phosphorylase"/>
    <property type="match status" value="1"/>
</dbReference>
<dbReference type="Proteomes" id="UP001212602">
    <property type="component" value="Unassembled WGS sequence"/>
</dbReference>
<feature type="coiled-coil region" evidence="1">
    <location>
        <begin position="291"/>
        <end position="332"/>
    </location>
</feature>
<sequence length="1071" mass="117668">MKEKRKMEFTGERYMPTEDGELRYEHMHRYVWAAQFVQGKAVLDIASGEGYGSAVLADSAASVVGVDISETAVAHARAAYTAKGNLRYLQGSADAIPCESASFDVVVSFETIEHLATQQEMISEIRRVLKPEGMLIISSPNKKTYSDDRAYSNEFHVKELYFDEFDALLKQQFRRVSYLGQRFVTLSTLLPASSSQATYEALGLRDGQAQPGTPAGLEPLYFVAVCDQGEGPELPLTPSAFFDASFDIYARQQAVLQWASGVDDERAAHAQRADQAQARRADEAAAHAQALAEQLSVIEGLKLQADKLQLENATLRVQAQAAANEVQALRASSSWRATAPLRFVADLVGGRGTPRMQDLKLRLRRAAYLAYEAAPLPVAAKDMLASSAFRVGGARFFAGAPRYEAWQRKRRMPQLLANVRFEPQDRPLVSVIIPAYGNLEMTLACVASIYEHLPDAPIEVIVVEDASGDKQIMKLAQVPGLIFHVHPQNLGFLRSCNAAAKMARGEYICFLNNDTEVEAGWIDTMLELFERDAQCGMVGSKLLYPDGRLQEAGGVMWSDGSAWNLGRLDDPASSRYNYVKEVDYCSGASILIRRALFDELGGFDEYYLPAYCEDSDLAFRVRAGGLKVLYQPASQVVHHEGLSHGTDTGSGVKAYQVANQQKFLERWGEVLAREHFPNGAHALLAQDRANLRKTILVIDHYIPQPDRDAGSRSMVAFIDVLLSMGLAVKFWPHNLQPDPVYGPQLQQKGVEVFYGPRYHDGFESWIREMGRDLDYVLLSRPDVAANFLPALSAHSPAKRLYYGHDLHHERELASARLSGDPAAVEAAERTRNLELGIWRMVSAVYYPSPVETAVVQAQPGAGVARTLPPYCFAPRQPAPLAGRQRRTLLFVAGFAHRPNVDAALWFMANVFALLQEAEPELRLMLVGSNPSPEVKALASPQVEVTGYVTDAELEDIYARVGLAVVPLRFGAGIKGKVVEAMHHGVPLVTTTVGVQGLDGTAEAARVTDDPQTMAQEILALMRDDAAWQRAALAGPAYVAAHFSAAAMEAVLAHDIDARPYSDSSRSAVREL</sequence>
<dbReference type="CDD" id="cd03801">
    <property type="entry name" value="GT4_PimA-like"/>
    <property type="match status" value="1"/>
</dbReference>
<dbReference type="Pfam" id="PF00535">
    <property type="entry name" value="Glycos_transf_2"/>
    <property type="match status" value="1"/>
</dbReference>
<dbReference type="InterPro" id="IPR029044">
    <property type="entry name" value="Nucleotide-diphossugar_trans"/>
</dbReference>
<dbReference type="GO" id="GO:0008757">
    <property type="term" value="F:S-adenosylmethionine-dependent methyltransferase activity"/>
    <property type="evidence" value="ECO:0007669"/>
    <property type="project" value="InterPro"/>
</dbReference>
<accession>A0AAE3T1V2</accession>
<dbReference type="RefSeq" id="WP_271429010.1">
    <property type="nucleotide sequence ID" value="NZ_JAQIPB010000007.1"/>
</dbReference>
<gene>
    <name evidence="4" type="ORF">PGB34_15520</name>
</gene>
<proteinExistence type="predicted"/>
<dbReference type="GO" id="GO:0016757">
    <property type="term" value="F:glycosyltransferase activity"/>
    <property type="evidence" value="ECO:0007669"/>
    <property type="project" value="UniProtKB-KW"/>
</dbReference>
<dbReference type="InterPro" id="IPR013216">
    <property type="entry name" value="Methyltransf_11"/>
</dbReference>
<dbReference type="Gene3D" id="3.40.50.2000">
    <property type="entry name" value="Glycogen Phosphorylase B"/>
    <property type="match status" value="1"/>
</dbReference>
<keyword evidence="4" id="KW-0328">Glycosyltransferase</keyword>
<protein>
    <submittedName>
        <fullName evidence="4">Glycosyltransferase</fullName>
        <ecNumber evidence="4">2.4.-.-</ecNumber>
    </submittedName>
</protein>